<dbReference type="PANTHER" id="PTHR40254">
    <property type="entry name" value="BLR0577 PROTEIN"/>
    <property type="match status" value="1"/>
</dbReference>
<dbReference type="AlphaFoldDB" id="A0AB39KTH4"/>
<proteinExistence type="predicted"/>
<sequence>MRIAIVGDGFSGTLFALKMAAAQPAAQVLLIGRERRIGRGLAYGAADPMHMLNVPVSRMDVGLKPSFLDWLAAEHGQDWTLESFAPRALFGDYMEMLATKATADGRIERTRGEVVGMETGPRPGVTLADGRTISTDLVVLALGNLPPDRPGGLPDAITDSALFVADPWAPGALDDLPSEAPVLLVGAGLTMIDIALRLAARGHLGPMTAVSRRGLLPKGHEAGGAWPAFLHEHVGQAPLAVALAIRRQVKAAQTAGVPWQRVFDAARPAVPAIWSAWSLAERRRFLGKLRPWWDVHRHRTAPEVTAGLQALIENGRLEVLGGRFGKVTVARDQAEIEIRVGGGTRTFTSARIINCTGPGGRFDRTALPLIADLRAKGLAKADPLGLGLDTQDGAVIGASGEVSERLYALGPLAKAAWWEITAVPEITLQINDLVQRLAHGSTPTRPLSASAFMDMGAGI</sequence>
<dbReference type="PANTHER" id="PTHR40254:SF1">
    <property type="entry name" value="BLR0577 PROTEIN"/>
    <property type="match status" value="1"/>
</dbReference>
<evidence type="ECO:0000313" key="2">
    <source>
        <dbReference type="EMBL" id="XDO96892.1"/>
    </source>
</evidence>
<evidence type="ECO:0000259" key="1">
    <source>
        <dbReference type="Pfam" id="PF13454"/>
    </source>
</evidence>
<dbReference type="InterPro" id="IPR052189">
    <property type="entry name" value="L-asp_N-monooxygenase_NS-form"/>
</dbReference>
<name>A0AB39KTH4_9CAUL</name>
<dbReference type="InterPro" id="IPR038732">
    <property type="entry name" value="HpyO/CreE_NAD-binding"/>
</dbReference>
<dbReference type="InterPro" id="IPR036188">
    <property type="entry name" value="FAD/NAD-bd_sf"/>
</dbReference>
<dbReference type="Gene3D" id="3.50.50.60">
    <property type="entry name" value="FAD/NAD(P)-binding domain"/>
    <property type="match status" value="1"/>
</dbReference>
<dbReference type="RefSeq" id="WP_369059766.1">
    <property type="nucleotide sequence ID" value="NZ_CP158375.1"/>
</dbReference>
<protein>
    <submittedName>
        <fullName evidence="2">FAD/NAD(P)-binding protein</fullName>
    </submittedName>
</protein>
<dbReference type="EMBL" id="CP158375">
    <property type="protein sequence ID" value="XDO96892.1"/>
    <property type="molecule type" value="Genomic_DNA"/>
</dbReference>
<dbReference type="Pfam" id="PF13454">
    <property type="entry name" value="NAD_binding_9"/>
    <property type="match status" value="1"/>
</dbReference>
<accession>A0AB39KTH4</accession>
<gene>
    <name evidence="2" type="ORF">ABOZ73_00225</name>
</gene>
<dbReference type="SUPFAM" id="SSF51905">
    <property type="entry name" value="FAD/NAD(P)-binding domain"/>
    <property type="match status" value="1"/>
</dbReference>
<feature type="domain" description="FAD-dependent urate hydroxylase HpyO/Asp monooxygenase CreE-like FAD/NAD(P)-binding" evidence="1">
    <location>
        <begin position="4"/>
        <end position="144"/>
    </location>
</feature>
<reference evidence="2" key="1">
    <citation type="submission" date="2024-06" db="EMBL/GenBank/DDBJ databases">
        <title>Caulobacter inopinatus, sp. nov.</title>
        <authorList>
            <person name="Donachie S.P."/>
        </authorList>
    </citation>
    <scope>NUCLEOTIDE SEQUENCE</scope>
    <source>
        <strain evidence="2">73W</strain>
    </source>
</reference>
<organism evidence="2">
    <name type="scientific">Caulobacter sp. 73W</name>
    <dbReference type="NCBI Taxonomy" id="3161137"/>
    <lineage>
        <taxon>Bacteria</taxon>
        <taxon>Pseudomonadati</taxon>
        <taxon>Pseudomonadota</taxon>
        <taxon>Alphaproteobacteria</taxon>
        <taxon>Caulobacterales</taxon>
        <taxon>Caulobacteraceae</taxon>
        <taxon>Caulobacter</taxon>
    </lineage>
</organism>